<dbReference type="SMART" id="SM00398">
    <property type="entry name" value="HMG"/>
    <property type="match status" value="1"/>
</dbReference>
<proteinExistence type="predicted"/>
<accession>A0AAD5UFW6</accession>
<feature type="DNA-binding region" description="HMG box" evidence="1">
    <location>
        <begin position="3"/>
        <end position="71"/>
    </location>
</feature>
<feature type="domain" description="HMG box" evidence="2">
    <location>
        <begin position="3"/>
        <end position="71"/>
    </location>
</feature>
<protein>
    <recommendedName>
        <fullName evidence="2">HMG box domain-containing protein</fullName>
    </recommendedName>
</protein>
<keyword evidence="1" id="KW-0539">Nucleus</keyword>
<dbReference type="GO" id="GO:0005634">
    <property type="term" value="C:nucleus"/>
    <property type="evidence" value="ECO:0007669"/>
    <property type="project" value="UniProtKB-UniRule"/>
</dbReference>
<evidence type="ECO:0000256" key="1">
    <source>
        <dbReference type="PROSITE-ProRule" id="PRU00267"/>
    </source>
</evidence>
<comment type="caution">
    <text evidence="3">The sequence shown here is derived from an EMBL/GenBank/DDBJ whole genome shotgun (WGS) entry which is preliminary data.</text>
</comment>
<dbReference type="Gene3D" id="1.10.30.10">
    <property type="entry name" value="High mobility group box domain"/>
    <property type="match status" value="1"/>
</dbReference>
<gene>
    <name evidence="3" type="ORF">HK103_007489</name>
</gene>
<keyword evidence="4" id="KW-1185">Reference proteome</keyword>
<dbReference type="InterPro" id="IPR036910">
    <property type="entry name" value="HMG_box_dom_sf"/>
</dbReference>
<name>A0AAD5UFW6_9FUNG</name>
<sequence>MKPKRPMNAFFRYRKAMKEYIIKKYKVQKHSQIASICAELWDNECQEIKNYYARETEREYKLYREMYIEVPRLDIDVALKQNTEFRTGFTPTVDKCEPILNYLSHY</sequence>
<dbReference type="GO" id="GO:0003677">
    <property type="term" value="F:DNA binding"/>
    <property type="evidence" value="ECO:0007669"/>
    <property type="project" value="UniProtKB-UniRule"/>
</dbReference>
<dbReference type="Proteomes" id="UP001210925">
    <property type="component" value="Unassembled WGS sequence"/>
</dbReference>
<evidence type="ECO:0000313" key="4">
    <source>
        <dbReference type="Proteomes" id="UP001210925"/>
    </source>
</evidence>
<dbReference type="AlphaFoldDB" id="A0AAD5UFW6"/>
<keyword evidence="1" id="KW-0238">DNA-binding</keyword>
<dbReference type="EMBL" id="JADGKB010000091">
    <property type="protein sequence ID" value="KAJ3254168.1"/>
    <property type="molecule type" value="Genomic_DNA"/>
</dbReference>
<dbReference type="SUPFAM" id="SSF47095">
    <property type="entry name" value="HMG-box"/>
    <property type="match status" value="1"/>
</dbReference>
<reference evidence="3" key="1">
    <citation type="submission" date="2020-05" db="EMBL/GenBank/DDBJ databases">
        <title>Phylogenomic resolution of chytrid fungi.</title>
        <authorList>
            <person name="Stajich J.E."/>
            <person name="Amses K."/>
            <person name="Simmons R."/>
            <person name="Seto K."/>
            <person name="Myers J."/>
            <person name="Bonds A."/>
            <person name="Quandt C.A."/>
            <person name="Barry K."/>
            <person name="Liu P."/>
            <person name="Grigoriev I."/>
            <person name="Longcore J.E."/>
            <person name="James T.Y."/>
        </authorList>
    </citation>
    <scope>NUCLEOTIDE SEQUENCE</scope>
    <source>
        <strain evidence="3">PLAUS21</strain>
    </source>
</reference>
<evidence type="ECO:0000313" key="3">
    <source>
        <dbReference type="EMBL" id="KAJ3254168.1"/>
    </source>
</evidence>
<organism evidence="3 4">
    <name type="scientific">Boothiomyces macroporosus</name>
    <dbReference type="NCBI Taxonomy" id="261099"/>
    <lineage>
        <taxon>Eukaryota</taxon>
        <taxon>Fungi</taxon>
        <taxon>Fungi incertae sedis</taxon>
        <taxon>Chytridiomycota</taxon>
        <taxon>Chytridiomycota incertae sedis</taxon>
        <taxon>Chytridiomycetes</taxon>
        <taxon>Rhizophydiales</taxon>
        <taxon>Terramycetaceae</taxon>
        <taxon>Boothiomyces</taxon>
    </lineage>
</organism>
<evidence type="ECO:0000259" key="2">
    <source>
        <dbReference type="PROSITE" id="PS50118"/>
    </source>
</evidence>
<dbReference type="PROSITE" id="PS50118">
    <property type="entry name" value="HMG_BOX_2"/>
    <property type="match status" value="1"/>
</dbReference>
<dbReference type="Pfam" id="PF00505">
    <property type="entry name" value="HMG_box"/>
    <property type="match status" value="1"/>
</dbReference>
<dbReference type="InterPro" id="IPR009071">
    <property type="entry name" value="HMG_box_dom"/>
</dbReference>